<dbReference type="Proteomes" id="UP001470230">
    <property type="component" value="Unassembled WGS sequence"/>
</dbReference>
<comment type="caution">
    <text evidence="4">The sequence shown here is derived from an EMBL/GenBank/DDBJ whole genome shotgun (WGS) entry which is preliminary data.</text>
</comment>
<name>A0ABR2K328_9EUKA</name>
<evidence type="ECO:0008006" key="6">
    <source>
        <dbReference type="Google" id="ProtNLM"/>
    </source>
</evidence>
<dbReference type="InterPro" id="IPR001005">
    <property type="entry name" value="SANT/Myb"/>
</dbReference>
<evidence type="ECO:0000259" key="2">
    <source>
        <dbReference type="PROSITE" id="PS50090"/>
    </source>
</evidence>
<gene>
    <name evidence="4" type="ORF">M9Y10_040952</name>
</gene>
<organism evidence="4 5">
    <name type="scientific">Tritrichomonas musculus</name>
    <dbReference type="NCBI Taxonomy" id="1915356"/>
    <lineage>
        <taxon>Eukaryota</taxon>
        <taxon>Metamonada</taxon>
        <taxon>Parabasalia</taxon>
        <taxon>Tritrichomonadida</taxon>
        <taxon>Tritrichomonadidae</taxon>
        <taxon>Tritrichomonas</taxon>
    </lineage>
</organism>
<sequence length="180" mass="21289">MEYPIEQQSIPNSPKPRIKWTIDEDNCLRRICSEELPWKIVAERMGENGFSRDAKQCRDRWCNYLEHDLSMNNVWHEDEDKILLLAFQKYGPKWTQIQKIPLFQNRTQNQLKNRFYHSVQKRTIYGQNSITLKGARPKGRPTKPPESSQHRSQTVIPFERNPQNILGAPTITTVIPFERV</sequence>
<dbReference type="EMBL" id="JAPFFF010000007">
    <property type="protein sequence ID" value="KAK8885503.1"/>
    <property type="molecule type" value="Genomic_DNA"/>
</dbReference>
<feature type="region of interest" description="Disordered" evidence="1">
    <location>
        <begin position="129"/>
        <end position="155"/>
    </location>
</feature>
<evidence type="ECO:0000313" key="4">
    <source>
        <dbReference type="EMBL" id="KAK8885503.1"/>
    </source>
</evidence>
<reference evidence="4 5" key="1">
    <citation type="submission" date="2024-04" db="EMBL/GenBank/DDBJ databases">
        <title>Tritrichomonas musculus Genome.</title>
        <authorList>
            <person name="Alves-Ferreira E."/>
            <person name="Grigg M."/>
            <person name="Lorenzi H."/>
            <person name="Galac M."/>
        </authorList>
    </citation>
    <scope>NUCLEOTIDE SEQUENCE [LARGE SCALE GENOMIC DNA]</scope>
    <source>
        <strain evidence="4 5">EAF2021</strain>
    </source>
</reference>
<evidence type="ECO:0000313" key="5">
    <source>
        <dbReference type="Proteomes" id="UP001470230"/>
    </source>
</evidence>
<feature type="domain" description="Myb-like" evidence="2">
    <location>
        <begin position="75"/>
        <end position="119"/>
    </location>
</feature>
<dbReference type="Gene3D" id="1.10.10.60">
    <property type="entry name" value="Homeodomain-like"/>
    <property type="match status" value="2"/>
</dbReference>
<feature type="domain" description="HTH myb-type" evidence="3">
    <location>
        <begin position="12"/>
        <end position="69"/>
    </location>
</feature>
<dbReference type="InterPro" id="IPR017930">
    <property type="entry name" value="Myb_dom"/>
</dbReference>
<evidence type="ECO:0000259" key="3">
    <source>
        <dbReference type="PROSITE" id="PS51294"/>
    </source>
</evidence>
<dbReference type="PANTHER" id="PTHR45614">
    <property type="entry name" value="MYB PROTEIN-RELATED"/>
    <property type="match status" value="1"/>
</dbReference>
<dbReference type="SMART" id="SM00717">
    <property type="entry name" value="SANT"/>
    <property type="match status" value="2"/>
</dbReference>
<dbReference type="Pfam" id="PF00249">
    <property type="entry name" value="Myb_DNA-binding"/>
    <property type="match status" value="2"/>
</dbReference>
<feature type="domain" description="Myb-like" evidence="2">
    <location>
        <begin position="12"/>
        <end position="65"/>
    </location>
</feature>
<dbReference type="PROSITE" id="PS50090">
    <property type="entry name" value="MYB_LIKE"/>
    <property type="match status" value="2"/>
</dbReference>
<dbReference type="SUPFAM" id="SSF46689">
    <property type="entry name" value="Homeodomain-like"/>
    <property type="match status" value="1"/>
</dbReference>
<protein>
    <recommendedName>
        <fullName evidence="6">Myb-like DNA-binding domain containing protein</fullName>
    </recommendedName>
</protein>
<keyword evidence="5" id="KW-1185">Reference proteome</keyword>
<accession>A0ABR2K328</accession>
<dbReference type="PROSITE" id="PS51294">
    <property type="entry name" value="HTH_MYB"/>
    <property type="match status" value="1"/>
</dbReference>
<proteinExistence type="predicted"/>
<dbReference type="InterPro" id="IPR050560">
    <property type="entry name" value="MYB_TF"/>
</dbReference>
<dbReference type="InterPro" id="IPR009057">
    <property type="entry name" value="Homeodomain-like_sf"/>
</dbReference>
<feature type="compositionally biased region" description="Polar residues" evidence="1">
    <location>
        <begin position="145"/>
        <end position="155"/>
    </location>
</feature>
<evidence type="ECO:0000256" key="1">
    <source>
        <dbReference type="SAM" id="MobiDB-lite"/>
    </source>
</evidence>